<sequence length="169" mass="19106">MLVLRFTNPSSYLLIDYEYYGPTVVAGVTRVAHDRVNCLESSRQDAQLGSTWPWPRCNPQGFTQGGWLESESFLTPLVLGVTLGSSCLVYGYRVCMLDLGTILGASRQGARQWCYHWVFMSSVQLRKDDERLRKGSEMPRTLLQYQVVEPLWILSLGLISIGDKPPETL</sequence>
<name>A0A445MB10_ENSVE</name>
<reference evidence="1" key="1">
    <citation type="journal article" date="2018" name="Data Brief">
        <title>Genome sequence data from 17 accessions of Ensete ventricosum, a staple food crop for millions in Ethiopia.</title>
        <authorList>
            <person name="Yemataw Z."/>
            <person name="Muzemil S."/>
            <person name="Ambachew D."/>
            <person name="Tripathi L."/>
            <person name="Tesfaye K."/>
            <person name="Chala A."/>
            <person name="Farbos A."/>
            <person name="O'Neill P."/>
            <person name="Moore K."/>
            <person name="Grant M."/>
            <person name="Studholme D.J."/>
        </authorList>
    </citation>
    <scope>NUCLEOTIDE SEQUENCE [LARGE SCALE GENOMIC DNA]</scope>
    <source>
        <tissue evidence="1">Leaf</tissue>
    </source>
</reference>
<dbReference type="AlphaFoldDB" id="A0A445MB10"/>
<accession>A0A445MB10</accession>
<dbReference type="EMBL" id="KV875523">
    <property type="protein sequence ID" value="RZR71368.1"/>
    <property type="molecule type" value="Genomic_DNA"/>
</dbReference>
<protein>
    <submittedName>
        <fullName evidence="1">Uncharacterized protein</fullName>
    </submittedName>
</protein>
<proteinExistence type="predicted"/>
<evidence type="ECO:0000313" key="1">
    <source>
        <dbReference type="EMBL" id="RZR71368.1"/>
    </source>
</evidence>
<dbReference type="Proteomes" id="UP000290560">
    <property type="component" value="Unassembled WGS sequence"/>
</dbReference>
<organism evidence="1">
    <name type="scientific">Ensete ventricosum</name>
    <name type="common">Abyssinian banana</name>
    <name type="synonym">Musa ensete</name>
    <dbReference type="NCBI Taxonomy" id="4639"/>
    <lineage>
        <taxon>Eukaryota</taxon>
        <taxon>Viridiplantae</taxon>
        <taxon>Streptophyta</taxon>
        <taxon>Embryophyta</taxon>
        <taxon>Tracheophyta</taxon>
        <taxon>Spermatophyta</taxon>
        <taxon>Magnoliopsida</taxon>
        <taxon>Liliopsida</taxon>
        <taxon>Zingiberales</taxon>
        <taxon>Musaceae</taxon>
        <taxon>Ensete</taxon>
    </lineage>
</organism>
<gene>
    <name evidence="1" type="ORF">BHM03_00004846</name>
</gene>